<reference evidence="6" key="1">
    <citation type="submission" date="2016-12" db="EMBL/GenBank/DDBJ databases">
        <title>The genomes of Aspergillus section Nigri reveals drivers in fungal speciation.</title>
        <authorList>
            <consortium name="DOE Joint Genome Institute"/>
            <person name="Vesth T.C."/>
            <person name="Nybo J."/>
            <person name="Theobald S."/>
            <person name="Brandl J."/>
            <person name="Frisvad J.C."/>
            <person name="Nielsen K.F."/>
            <person name="Lyhne E.K."/>
            <person name="Kogle M.E."/>
            <person name="Kuo A."/>
            <person name="Riley R."/>
            <person name="Clum A."/>
            <person name="Nolan M."/>
            <person name="Lipzen A."/>
            <person name="Salamov A."/>
            <person name="Henrissat B."/>
            <person name="Wiebenga A."/>
            <person name="De vries R.P."/>
            <person name="Grigoriev I.V."/>
            <person name="Mortensen U.H."/>
            <person name="Andersen M.R."/>
            <person name="Baker S.E."/>
        </authorList>
    </citation>
    <scope>NUCLEOTIDE SEQUENCE</scope>
    <source>
        <strain evidence="6">IBT 28561</strain>
    </source>
</reference>
<dbReference type="GO" id="GO:0120230">
    <property type="term" value="F:recombinase activator activity"/>
    <property type="evidence" value="ECO:0007669"/>
    <property type="project" value="TreeGrafter"/>
</dbReference>
<dbReference type="Gene3D" id="1.10.10.10">
    <property type="entry name" value="Winged helix-like DNA-binding domain superfamily/Winged helix DNA-binding domain"/>
    <property type="match status" value="1"/>
</dbReference>
<sequence length="185" mass="20822">MSKRNKKDEDSSSHAHAVKALRELHKNKQIESRVAGKQIVYHALQLAPNSTPETIAAEESTATQLQEQIDKLKVSERKTRAELTACCAKPLLSELRYDIEKLREEVASITAQLARVRESNPLKDGSCDGESSVGLDLEWKRWKDCVAVRRRICRALWDSCTEVLPGDMSRGELWDSLGMEGSPFE</sequence>
<dbReference type="AlphaFoldDB" id="A0A2I1DCV8"/>
<evidence type="ECO:0000256" key="1">
    <source>
        <dbReference type="ARBA" id="ARBA00004123"/>
    </source>
</evidence>
<evidence type="ECO:0000256" key="2">
    <source>
        <dbReference type="ARBA" id="ARBA00023172"/>
    </source>
</evidence>
<organism evidence="6 7">
    <name type="scientific">Aspergillus campestris (strain IBT 28561)</name>
    <dbReference type="NCBI Taxonomy" id="1392248"/>
    <lineage>
        <taxon>Eukaryota</taxon>
        <taxon>Fungi</taxon>
        <taxon>Dikarya</taxon>
        <taxon>Ascomycota</taxon>
        <taxon>Pezizomycotina</taxon>
        <taxon>Eurotiomycetes</taxon>
        <taxon>Eurotiomycetidae</taxon>
        <taxon>Eurotiales</taxon>
        <taxon>Aspergillaceae</taxon>
        <taxon>Aspergillus</taxon>
        <taxon>Aspergillus subgen. Circumdati</taxon>
    </lineage>
</organism>
<comment type="subcellular location">
    <subcellularLocation>
        <location evidence="1">Nucleus</location>
    </subcellularLocation>
</comment>
<protein>
    <recommendedName>
        <fullName evidence="8">Homologous-pairing protein 2 winged helix domain-containing protein</fullName>
    </recommendedName>
</protein>
<evidence type="ECO:0000313" key="7">
    <source>
        <dbReference type="Proteomes" id="UP000234254"/>
    </source>
</evidence>
<dbReference type="Proteomes" id="UP000234254">
    <property type="component" value="Unassembled WGS sequence"/>
</dbReference>
<dbReference type="GO" id="GO:0007129">
    <property type="term" value="P:homologous chromosome pairing at meiosis"/>
    <property type="evidence" value="ECO:0007669"/>
    <property type="project" value="TreeGrafter"/>
</dbReference>
<keyword evidence="7" id="KW-1185">Reference proteome</keyword>
<evidence type="ECO:0000256" key="5">
    <source>
        <dbReference type="SAM" id="Coils"/>
    </source>
</evidence>
<comment type="caution">
    <text evidence="6">The sequence shown here is derived from an EMBL/GenBank/DDBJ whole genome shotgun (WGS) entry which is preliminary data.</text>
</comment>
<dbReference type="PANTHER" id="PTHR15938:SF0">
    <property type="entry name" value="HOMOLOGOUS-PAIRING PROTEIN 2 HOMOLOG"/>
    <property type="match status" value="1"/>
</dbReference>
<dbReference type="PANTHER" id="PTHR15938">
    <property type="entry name" value="TBP-1 INTERACTING PROTEIN"/>
    <property type="match status" value="1"/>
</dbReference>
<dbReference type="VEuPathDB" id="FungiDB:P168DRAFT_313851"/>
<dbReference type="GO" id="GO:0000794">
    <property type="term" value="C:condensed nuclear chromosome"/>
    <property type="evidence" value="ECO:0007669"/>
    <property type="project" value="TreeGrafter"/>
</dbReference>
<dbReference type="GO" id="GO:0000709">
    <property type="term" value="P:meiotic joint molecule formation"/>
    <property type="evidence" value="ECO:0007669"/>
    <property type="project" value="TreeGrafter"/>
</dbReference>
<keyword evidence="3" id="KW-0539">Nucleus</keyword>
<keyword evidence="5" id="KW-0175">Coiled coil</keyword>
<dbReference type="GO" id="GO:0003690">
    <property type="term" value="F:double-stranded DNA binding"/>
    <property type="evidence" value="ECO:0007669"/>
    <property type="project" value="TreeGrafter"/>
</dbReference>
<dbReference type="RefSeq" id="XP_024696298.1">
    <property type="nucleotide sequence ID" value="XM_024839707.1"/>
</dbReference>
<evidence type="ECO:0008006" key="8">
    <source>
        <dbReference type="Google" id="ProtNLM"/>
    </source>
</evidence>
<dbReference type="GO" id="GO:0010774">
    <property type="term" value="P:meiotic strand invasion involved in reciprocal meiotic recombination"/>
    <property type="evidence" value="ECO:0007669"/>
    <property type="project" value="TreeGrafter"/>
</dbReference>
<evidence type="ECO:0000256" key="3">
    <source>
        <dbReference type="ARBA" id="ARBA00023242"/>
    </source>
</evidence>
<dbReference type="GeneID" id="36547231"/>
<keyword evidence="4" id="KW-0469">Meiosis</keyword>
<evidence type="ECO:0000313" key="6">
    <source>
        <dbReference type="EMBL" id="PKY07704.1"/>
    </source>
</evidence>
<name>A0A2I1DCV8_ASPC2</name>
<keyword evidence="2" id="KW-0233">DNA recombination</keyword>
<dbReference type="OrthoDB" id="272266at2759"/>
<dbReference type="EMBL" id="MSFM01000001">
    <property type="protein sequence ID" value="PKY07704.1"/>
    <property type="molecule type" value="Genomic_DNA"/>
</dbReference>
<accession>A0A2I1DCV8</accession>
<dbReference type="InterPro" id="IPR036388">
    <property type="entry name" value="WH-like_DNA-bd_sf"/>
</dbReference>
<proteinExistence type="predicted"/>
<dbReference type="GO" id="GO:0120231">
    <property type="term" value="C:DNA recombinase auxiliary factor complex"/>
    <property type="evidence" value="ECO:0007669"/>
    <property type="project" value="TreeGrafter"/>
</dbReference>
<gene>
    <name evidence="6" type="ORF">P168DRAFT_313851</name>
</gene>
<evidence type="ECO:0000256" key="4">
    <source>
        <dbReference type="ARBA" id="ARBA00023254"/>
    </source>
</evidence>
<feature type="coiled-coil region" evidence="5">
    <location>
        <begin position="55"/>
        <end position="119"/>
    </location>
</feature>